<dbReference type="SUPFAM" id="SSF51905">
    <property type="entry name" value="FAD/NAD(P)-binding domain"/>
    <property type="match status" value="1"/>
</dbReference>
<protein>
    <submittedName>
        <fullName evidence="2">NAD(P)/FAD-dependent oxidoreductase</fullName>
    </submittedName>
</protein>
<feature type="domain" description="Amine oxidase" evidence="1">
    <location>
        <begin position="95"/>
        <end position="328"/>
    </location>
</feature>
<organism evidence="2 3">
    <name type="scientific">Saliphagus infecundisoli</name>
    <dbReference type="NCBI Taxonomy" id="1849069"/>
    <lineage>
        <taxon>Archaea</taxon>
        <taxon>Methanobacteriati</taxon>
        <taxon>Methanobacteriota</taxon>
        <taxon>Stenosarchaea group</taxon>
        <taxon>Halobacteria</taxon>
        <taxon>Halobacteriales</taxon>
        <taxon>Natrialbaceae</taxon>
        <taxon>Saliphagus</taxon>
    </lineage>
</organism>
<evidence type="ECO:0000313" key="3">
    <source>
        <dbReference type="Proteomes" id="UP001595925"/>
    </source>
</evidence>
<dbReference type="Proteomes" id="UP001595925">
    <property type="component" value="Unassembled WGS sequence"/>
</dbReference>
<evidence type="ECO:0000313" key="2">
    <source>
        <dbReference type="EMBL" id="MFC4989795.1"/>
    </source>
</evidence>
<dbReference type="Pfam" id="PF13450">
    <property type="entry name" value="NAD_binding_8"/>
    <property type="match status" value="1"/>
</dbReference>
<dbReference type="InterPro" id="IPR002937">
    <property type="entry name" value="Amino_oxidase"/>
</dbReference>
<reference evidence="2 3" key="1">
    <citation type="journal article" date="2019" name="Int. J. Syst. Evol. Microbiol.">
        <title>The Global Catalogue of Microorganisms (GCM) 10K type strain sequencing project: providing services to taxonomists for standard genome sequencing and annotation.</title>
        <authorList>
            <consortium name="The Broad Institute Genomics Platform"/>
            <consortium name="The Broad Institute Genome Sequencing Center for Infectious Disease"/>
            <person name="Wu L."/>
            <person name="Ma J."/>
        </authorList>
    </citation>
    <scope>NUCLEOTIDE SEQUENCE [LARGE SCALE GENOMIC DNA]</scope>
    <source>
        <strain evidence="2 3">CGMCC 1.15824</strain>
    </source>
</reference>
<proteinExistence type="predicted"/>
<dbReference type="RefSeq" id="WP_224828203.1">
    <property type="nucleotide sequence ID" value="NZ_JAIVEF010000004.1"/>
</dbReference>
<dbReference type="Gene3D" id="3.90.660.10">
    <property type="match status" value="1"/>
</dbReference>
<gene>
    <name evidence="2" type="ORF">ACFPFO_18930</name>
</gene>
<evidence type="ECO:0000259" key="1">
    <source>
        <dbReference type="Pfam" id="PF01593"/>
    </source>
</evidence>
<name>A0ABD5QJ83_9EURY</name>
<dbReference type="PANTHER" id="PTHR16128:SF5">
    <property type="entry name" value="FAD_NAD(P)-BINDING OXIDOREDUCTASE FAMILY PROTEIN"/>
    <property type="match status" value="1"/>
</dbReference>
<comment type="caution">
    <text evidence="2">The sequence shown here is derived from an EMBL/GenBank/DDBJ whole genome shotgun (WGS) entry which is preliminary data.</text>
</comment>
<dbReference type="AlphaFoldDB" id="A0ABD5QJ83"/>
<dbReference type="Pfam" id="PF01593">
    <property type="entry name" value="Amino_oxidase"/>
    <property type="match status" value="1"/>
</dbReference>
<accession>A0ABD5QJ83</accession>
<keyword evidence="3" id="KW-1185">Reference proteome</keyword>
<sequence>MSRVAVVGGGVAGAGVATALDGEREVVVFEREGEPGGRTATRRRAGHVYDVGANYHKGGSELLDSLDEGDLIDVEEPVWTFEGDGEIKPGDDRDDHKWTFEDGITILPRRLLERASATVRTGTEVTGLERTGEGEWDVLAGGGRTGPYDAVVLTPPGPASASILEHTSVDSGTDFDPAALAADLESFAYRSIDSFALAYSFPLDRPYYAAVNTDRAHAVGWLAREGEKRGHVPDGRSLLIVQMAPDWSVEHRETPDGRAAELAAGHAAALLDDDRLADPKWAERVSWRHALPDDEGIDANAGEAAGLYVASDATHGEGRIHASLEGGLEIGDRL</sequence>
<dbReference type="InterPro" id="IPR036188">
    <property type="entry name" value="FAD/NAD-bd_sf"/>
</dbReference>
<dbReference type="Gene3D" id="3.50.50.60">
    <property type="entry name" value="FAD/NAD(P)-binding domain"/>
    <property type="match status" value="1"/>
</dbReference>
<dbReference type="PANTHER" id="PTHR16128">
    <property type="entry name" value="FAD/NAD(P)-BINDING OXIDOREDUCTASE FAMILY PROTEIN"/>
    <property type="match status" value="1"/>
</dbReference>
<dbReference type="EMBL" id="JBHSJG010000054">
    <property type="protein sequence ID" value="MFC4989795.1"/>
    <property type="molecule type" value="Genomic_DNA"/>
</dbReference>